<accession>A0A3B6PN87</accession>
<evidence type="ECO:0000256" key="7">
    <source>
        <dbReference type="SAM" id="MobiDB-lite"/>
    </source>
</evidence>
<dbReference type="PROSITE" id="PS00036">
    <property type="entry name" value="BZIP_BASIC"/>
    <property type="match status" value="1"/>
</dbReference>
<dbReference type="Gene3D" id="1.20.5.170">
    <property type="match status" value="1"/>
</dbReference>
<dbReference type="Gramene" id="TraesLAC6B03G03534750.1">
    <property type="protein sequence ID" value="TraesLAC6B03G03534750.1.CDS1"/>
    <property type="gene ID" value="TraesLAC6B03G03534750"/>
</dbReference>
<evidence type="ECO:0000313" key="10">
    <source>
        <dbReference type="Proteomes" id="UP000019116"/>
    </source>
</evidence>
<dbReference type="SUPFAM" id="SSF57959">
    <property type="entry name" value="Leucine zipper domain"/>
    <property type="match status" value="1"/>
</dbReference>
<dbReference type="Gramene" id="TraesSYM6B03G03522200.1">
    <property type="protein sequence ID" value="TraesSYM6B03G03522200.1.CDS1"/>
    <property type="gene ID" value="TraesSYM6B03G03522200"/>
</dbReference>
<evidence type="ECO:0000256" key="5">
    <source>
        <dbReference type="ARBA" id="ARBA00023163"/>
    </source>
</evidence>
<dbReference type="InterPro" id="IPR046347">
    <property type="entry name" value="bZIP_sf"/>
</dbReference>
<dbReference type="GO" id="GO:0003677">
    <property type="term" value="F:DNA binding"/>
    <property type="evidence" value="ECO:0007669"/>
    <property type="project" value="UniProtKB-KW"/>
</dbReference>
<dbReference type="Gramene" id="TraesNOR6B03G03616040.1">
    <property type="protein sequence ID" value="TraesNOR6B03G03616040.1.CDS1"/>
    <property type="gene ID" value="TraesNOR6B03G03616040"/>
</dbReference>
<dbReference type="Proteomes" id="UP000019116">
    <property type="component" value="Chromosome 6B"/>
</dbReference>
<feature type="domain" description="BZIP" evidence="8">
    <location>
        <begin position="104"/>
        <end position="160"/>
    </location>
</feature>
<dbReference type="AlphaFoldDB" id="A0A3B6PN87"/>
<dbReference type="PROSITE" id="PS50217">
    <property type="entry name" value="BZIP"/>
    <property type="match status" value="1"/>
</dbReference>
<evidence type="ECO:0000256" key="1">
    <source>
        <dbReference type="ARBA" id="ARBA00004123"/>
    </source>
</evidence>
<comment type="similarity">
    <text evidence="2">Belongs to the bZIP family.</text>
</comment>
<dbReference type="EnsemblPlants" id="TraesCS6B02G318700.1">
    <property type="protein sequence ID" value="TraesCS6B02G318700.1.cds1"/>
    <property type="gene ID" value="TraesCS6B02G318700"/>
</dbReference>
<sequence>MYPAELASVPYLSAATATAAFRPHYQVAPDDFLFQYNGGGLLVPQATSPPCSSYQQHDVVGQLLHEAAGGGLLLPFGARSSNSDESDEYHHHHQAAHCSSSLAEERRRRRMVSNRESARRSRMRKQKQLSELWAQVVHLRGANRQLLDQLNRVIRDCDRVLRDNSGLRAEQAELRERLEKLPAVPVAVAVEEAGQVELAAAQGDMID</sequence>
<reference evidence="9" key="2">
    <citation type="submission" date="2018-10" db="UniProtKB">
        <authorList>
            <consortium name="EnsemblPlants"/>
        </authorList>
    </citation>
    <scope>IDENTIFICATION</scope>
</reference>
<dbReference type="FunFam" id="1.20.5.170:FF:000020">
    <property type="entry name" value="BZIP transcription factor"/>
    <property type="match status" value="1"/>
</dbReference>
<dbReference type="Gramene" id="TraesCS6B02G318700.1">
    <property type="protein sequence ID" value="TraesCS6B02G318700.1.cds1"/>
    <property type="gene ID" value="TraesCS6B02G318700"/>
</dbReference>
<evidence type="ECO:0000256" key="2">
    <source>
        <dbReference type="ARBA" id="ARBA00007163"/>
    </source>
</evidence>
<dbReference type="Gramene" id="TraesMAC6B03G03579130.1">
    <property type="protein sequence ID" value="TraesMAC6B03G03579130.1.CDS1"/>
    <property type="gene ID" value="TraesMAC6B03G03579130"/>
</dbReference>
<dbReference type="InterPro" id="IPR045314">
    <property type="entry name" value="bZIP_plant_GBF1"/>
</dbReference>
<dbReference type="Gramene" id="TraesCS6B03G0910400.1">
    <property type="protein sequence ID" value="TraesCS6B03G0910400.1.CDS1"/>
    <property type="gene ID" value="TraesCS6B03G0910400"/>
</dbReference>
<gene>
    <name evidence="9" type="primary">LOC123134460</name>
</gene>
<keyword evidence="5" id="KW-0804">Transcription</keyword>
<dbReference type="Gramene" id="TraesROB_scaffold_032951_01G000400.1">
    <property type="protein sequence ID" value="TraesROB_scaffold_032951_01G000400.1"/>
    <property type="gene ID" value="TraesROB_scaffold_032951_01G000400"/>
</dbReference>
<dbReference type="Pfam" id="PF00170">
    <property type="entry name" value="bZIP_1"/>
    <property type="match status" value="1"/>
</dbReference>
<keyword evidence="4" id="KW-0238">DNA-binding</keyword>
<dbReference type="Gramene" id="TraesCAD_scaffold_020758_01G000100.1">
    <property type="protein sequence ID" value="TraesCAD_scaffold_020758_01G000100.1"/>
    <property type="gene ID" value="TraesCAD_scaffold_020758_01G000100"/>
</dbReference>
<proteinExistence type="inferred from homology"/>
<evidence type="ECO:0000256" key="6">
    <source>
        <dbReference type="ARBA" id="ARBA00023242"/>
    </source>
</evidence>
<dbReference type="KEGG" id="taes:123134460"/>
<dbReference type="SMR" id="A0A3B6PN87"/>
<evidence type="ECO:0000256" key="4">
    <source>
        <dbReference type="ARBA" id="ARBA00023125"/>
    </source>
</evidence>
<dbReference type="GO" id="GO:0003700">
    <property type="term" value="F:DNA-binding transcription factor activity"/>
    <property type="evidence" value="ECO:0007669"/>
    <property type="project" value="InterPro"/>
</dbReference>
<feature type="region of interest" description="Disordered" evidence="7">
    <location>
        <begin position="80"/>
        <end position="124"/>
    </location>
</feature>
<dbReference type="Gramene" id="TraesJUL6B03G03610520.1">
    <property type="protein sequence ID" value="TraesJUL6B03G03610520.1.CDS1"/>
    <property type="gene ID" value="TraesJUL6B03G03610520"/>
</dbReference>
<keyword evidence="10" id="KW-1185">Reference proteome</keyword>
<dbReference type="Gramene" id="TraesRN6B0100892000.1">
    <property type="protein sequence ID" value="TraesRN6B0100892000.1"/>
    <property type="gene ID" value="TraesRN6B0100892000"/>
</dbReference>
<dbReference type="InterPro" id="IPR044521">
    <property type="entry name" value="AtbZIP8/43"/>
</dbReference>
<dbReference type="OMA" id="HLHGANH"/>
<dbReference type="InterPro" id="IPR004827">
    <property type="entry name" value="bZIP"/>
</dbReference>
<reference evidence="9" key="1">
    <citation type="submission" date="2018-08" db="EMBL/GenBank/DDBJ databases">
        <authorList>
            <person name="Rossello M."/>
        </authorList>
    </citation>
    <scope>NUCLEOTIDE SEQUENCE [LARGE SCALE GENOMIC DNA]</scope>
    <source>
        <strain evidence="9">cv. Chinese Spring</strain>
    </source>
</reference>
<evidence type="ECO:0000256" key="3">
    <source>
        <dbReference type="ARBA" id="ARBA00023015"/>
    </source>
</evidence>
<dbReference type="OrthoDB" id="551672at2759"/>
<keyword evidence="6" id="KW-0539">Nucleus</keyword>
<organism evidence="9">
    <name type="scientific">Triticum aestivum</name>
    <name type="common">Wheat</name>
    <dbReference type="NCBI Taxonomy" id="4565"/>
    <lineage>
        <taxon>Eukaryota</taxon>
        <taxon>Viridiplantae</taxon>
        <taxon>Streptophyta</taxon>
        <taxon>Embryophyta</taxon>
        <taxon>Tracheophyta</taxon>
        <taxon>Spermatophyta</taxon>
        <taxon>Magnoliopsida</taxon>
        <taxon>Liliopsida</taxon>
        <taxon>Poales</taxon>
        <taxon>Poaceae</taxon>
        <taxon>BOP clade</taxon>
        <taxon>Pooideae</taxon>
        <taxon>Triticodae</taxon>
        <taxon>Triticeae</taxon>
        <taxon>Triticinae</taxon>
        <taxon>Triticum</taxon>
    </lineage>
</organism>
<dbReference type="PANTHER" id="PTHR46324:SF26">
    <property type="entry name" value="OS02G0728001 PROTEIN"/>
    <property type="match status" value="1"/>
</dbReference>
<dbReference type="PANTHER" id="PTHR46324">
    <property type="entry name" value="BASIC LEUCINE ZIPPER 43-RELATED"/>
    <property type="match status" value="1"/>
</dbReference>
<dbReference type="GO" id="GO:0005634">
    <property type="term" value="C:nucleus"/>
    <property type="evidence" value="ECO:0007669"/>
    <property type="project" value="UniProtKB-SubCell"/>
</dbReference>
<dbReference type="SMART" id="SM00338">
    <property type="entry name" value="BRLZ"/>
    <property type="match status" value="1"/>
</dbReference>
<protein>
    <recommendedName>
        <fullName evidence="8">BZIP domain-containing protein</fullName>
    </recommendedName>
</protein>
<name>A0A3B6PN87_WHEAT</name>
<dbReference type="RefSeq" id="XP_044409648.1">
    <property type="nucleotide sequence ID" value="XM_044553713.1"/>
</dbReference>
<keyword evidence="3" id="KW-0805">Transcription regulation</keyword>
<dbReference type="GeneID" id="123134460"/>
<dbReference type="Gramene" id="TraesCLE_scaffold_097683_01G000400.1">
    <property type="protein sequence ID" value="TraesCLE_scaffold_097683_01G000400.1"/>
    <property type="gene ID" value="TraesCLE_scaffold_097683_01G000400"/>
</dbReference>
<dbReference type="CDD" id="cd14702">
    <property type="entry name" value="bZIP_plant_GBF1"/>
    <property type="match status" value="1"/>
</dbReference>
<dbReference type="Gramene" id="TraesPARA_EIv1.0_2082460.1">
    <property type="protein sequence ID" value="TraesPARA_EIv1.0_2082460.1.CDS1"/>
    <property type="gene ID" value="TraesPARA_EIv1.0_2082460"/>
</dbReference>
<comment type="subcellular location">
    <subcellularLocation>
        <location evidence="1">Nucleus</location>
    </subcellularLocation>
</comment>
<evidence type="ECO:0000313" key="9">
    <source>
        <dbReference type="EnsemblPlants" id="TraesCS6B02G318700.1.cds1"/>
    </source>
</evidence>
<evidence type="ECO:0000259" key="8">
    <source>
        <dbReference type="PROSITE" id="PS50217"/>
    </source>
</evidence>